<dbReference type="AlphaFoldDB" id="A0A9W8JWK1"/>
<organism evidence="2 3">
    <name type="scientific">Agrocybe chaxingu</name>
    <dbReference type="NCBI Taxonomy" id="84603"/>
    <lineage>
        <taxon>Eukaryota</taxon>
        <taxon>Fungi</taxon>
        <taxon>Dikarya</taxon>
        <taxon>Basidiomycota</taxon>
        <taxon>Agaricomycotina</taxon>
        <taxon>Agaricomycetes</taxon>
        <taxon>Agaricomycetidae</taxon>
        <taxon>Agaricales</taxon>
        <taxon>Agaricineae</taxon>
        <taxon>Strophariaceae</taxon>
        <taxon>Agrocybe</taxon>
    </lineage>
</organism>
<reference evidence="2" key="1">
    <citation type="submission" date="2022-07" db="EMBL/GenBank/DDBJ databases">
        <title>Genome Sequence of Agrocybe chaxingu.</title>
        <authorList>
            <person name="Buettner E."/>
        </authorList>
    </citation>
    <scope>NUCLEOTIDE SEQUENCE</scope>
    <source>
        <strain evidence="2">MP-N11</strain>
    </source>
</reference>
<feature type="compositionally biased region" description="Gly residues" evidence="1">
    <location>
        <begin position="22"/>
        <end position="36"/>
    </location>
</feature>
<name>A0A9W8JWK1_9AGAR</name>
<dbReference type="OrthoDB" id="3365917at2759"/>
<keyword evidence="3" id="KW-1185">Reference proteome</keyword>
<dbReference type="Proteomes" id="UP001148786">
    <property type="component" value="Unassembled WGS sequence"/>
</dbReference>
<sequence>MFVPFISEVHLRKGAQTIFPRKGGGGGGRGGGGGGRSSSSKGSSSSKSSSSSSSGSTVKDASSGGTFRASSSSNGGVPKSTIPQGQPFAGREVGGGTRSQVYGTSFYGSGYPGGGATRGVAGRGFPFIYYPIIWPVGLGPAYLYSSTEYGSMNDTKRPGGPLVQVAIYNSSAEPRFTYRVISDSDTGKSLYSTLTARCAKNSLRVDSPVAINSNGSVATLPSEAIQYYRASSVVLTLDGYNNTAIYDTTEPFDPSAPLPSGLNLSELGCINSTIGDTVLLAGGSAIRPQTTLTLLAFLLVWVFSHL</sequence>
<evidence type="ECO:0000313" key="2">
    <source>
        <dbReference type="EMBL" id="KAJ3502153.1"/>
    </source>
</evidence>
<evidence type="ECO:0000256" key="1">
    <source>
        <dbReference type="SAM" id="MobiDB-lite"/>
    </source>
</evidence>
<dbReference type="EMBL" id="JANKHO010001322">
    <property type="protein sequence ID" value="KAJ3502153.1"/>
    <property type="molecule type" value="Genomic_DNA"/>
</dbReference>
<feature type="region of interest" description="Disordered" evidence="1">
    <location>
        <begin position="13"/>
        <end position="95"/>
    </location>
</feature>
<protein>
    <submittedName>
        <fullName evidence="2">Uncharacterized protein</fullName>
    </submittedName>
</protein>
<proteinExistence type="predicted"/>
<gene>
    <name evidence="2" type="ORF">NLJ89_g9016</name>
</gene>
<feature type="compositionally biased region" description="Low complexity" evidence="1">
    <location>
        <begin position="37"/>
        <end position="73"/>
    </location>
</feature>
<accession>A0A9W8JWK1</accession>
<evidence type="ECO:0000313" key="3">
    <source>
        <dbReference type="Proteomes" id="UP001148786"/>
    </source>
</evidence>
<comment type="caution">
    <text evidence="2">The sequence shown here is derived from an EMBL/GenBank/DDBJ whole genome shotgun (WGS) entry which is preliminary data.</text>
</comment>